<keyword evidence="1" id="KW-1133">Transmembrane helix</keyword>
<evidence type="ECO:0000256" key="1">
    <source>
        <dbReference type="SAM" id="Phobius"/>
    </source>
</evidence>
<keyword evidence="3" id="KW-1185">Reference proteome</keyword>
<protein>
    <submittedName>
        <fullName evidence="2">Uncharacterized protein</fullName>
    </submittedName>
</protein>
<keyword evidence="1" id="KW-0812">Transmembrane</keyword>
<organism evidence="2 3">
    <name type="scientific">Oedothorax gibbosus</name>
    <dbReference type="NCBI Taxonomy" id="931172"/>
    <lineage>
        <taxon>Eukaryota</taxon>
        <taxon>Metazoa</taxon>
        <taxon>Ecdysozoa</taxon>
        <taxon>Arthropoda</taxon>
        <taxon>Chelicerata</taxon>
        <taxon>Arachnida</taxon>
        <taxon>Araneae</taxon>
        <taxon>Araneomorphae</taxon>
        <taxon>Entelegynae</taxon>
        <taxon>Araneoidea</taxon>
        <taxon>Linyphiidae</taxon>
        <taxon>Erigoninae</taxon>
        <taxon>Oedothorax</taxon>
    </lineage>
</organism>
<accession>A0AAV6U373</accession>
<reference evidence="2 3" key="1">
    <citation type="journal article" date="2022" name="Nat. Ecol. Evol.">
        <title>A masculinizing supergene underlies an exaggerated male reproductive morph in a spider.</title>
        <authorList>
            <person name="Hendrickx F."/>
            <person name="De Corte Z."/>
            <person name="Sonet G."/>
            <person name="Van Belleghem S.M."/>
            <person name="Kostlbacher S."/>
            <person name="Vangestel C."/>
        </authorList>
    </citation>
    <scope>NUCLEOTIDE SEQUENCE [LARGE SCALE GENOMIC DNA]</scope>
    <source>
        <strain evidence="2">W744_W776</strain>
    </source>
</reference>
<name>A0AAV6U373_9ARAC</name>
<evidence type="ECO:0000313" key="3">
    <source>
        <dbReference type="Proteomes" id="UP000827092"/>
    </source>
</evidence>
<comment type="caution">
    <text evidence="2">The sequence shown here is derived from an EMBL/GenBank/DDBJ whole genome shotgun (WGS) entry which is preliminary data.</text>
</comment>
<feature type="transmembrane region" description="Helical" evidence="1">
    <location>
        <begin position="37"/>
        <end position="67"/>
    </location>
</feature>
<dbReference type="Proteomes" id="UP000827092">
    <property type="component" value="Unassembled WGS sequence"/>
</dbReference>
<evidence type="ECO:0000313" key="2">
    <source>
        <dbReference type="EMBL" id="KAG8178665.1"/>
    </source>
</evidence>
<gene>
    <name evidence="2" type="ORF">JTE90_025588</name>
</gene>
<dbReference type="EMBL" id="JAFNEN010000676">
    <property type="protein sequence ID" value="KAG8178665.1"/>
    <property type="molecule type" value="Genomic_DNA"/>
</dbReference>
<dbReference type="AlphaFoldDB" id="A0AAV6U373"/>
<proteinExistence type="predicted"/>
<keyword evidence="1" id="KW-0472">Membrane</keyword>
<sequence>MDNFKAAFFRKTQQSFLVASSEPESVLGRSLYERPSLVLPGCGILFFTRTSMLVVLGTLLTYTVLLLSNK</sequence>